<dbReference type="PANTHER" id="PTHR24148">
    <property type="entry name" value="ANKYRIN REPEAT DOMAIN-CONTAINING PROTEIN 39 HOMOLOG-RELATED"/>
    <property type="match status" value="1"/>
</dbReference>
<dbReference type="InterPro" id="IPR052895">
    <property type="entry name" value="HetReg/Transcr_Mod"/>
</dbReference>
<protein>
    <recommendedName>
        <fullName evidence="3">Heterokaryon incompatibility domain-containing protein</fullName>
    </recommendedName>
</protein>
<proteinExistence type="predicted"/>
<dbReference type="AlphaFoldDB" id="A0AA39V7X2"/>
<evidence type="ECO:0000313" key="1">
    <source>
        <dbReference type="EMBL" id="KAK0517274.1"/>
    </source>
</evidence>
<reference evidence="1" key="1">
    <citation type="submission" date="2023-03" db="EMBL/GenBank/DDBJ databases">
        <title>Complete genome of Cladonia borealis.</title>
        <authorList>
            <person name="Park H."/>
        </authorList>
    </citation>
    <scope>NUCLEOTIDE SEQUENCE</scope>
    <source>
        <strain evidence="1">ANT050790</strain>
    </source>
</reference>
<dbReference type="PANTHER" id="PTHR24148:SF64">
    <property type="entry name" value="HETEROKARYON INCOMPATIBILITY DOMAIN-CONTAINING PROTEIN"/>
    <property type="match status" value="1"/>
</dbReference>
<dbReference type="Proteomes" id="UP001166286">
    <property type="component" value="Unassembled WGS sequence"/>
</dbReference>
<organism evidence="1 2">
    <name type="scientific">Cladonia borealis</name>
    <dbReference type="NCBI Taxonomy" id="184061"/>
    <lineage>
        <taxon>Eukaryota</taxon>
        <taxon>Fungi</taxon>
        <taxon>Dikarya</taxon>
        <taxon>Ascomycota</taxon>
        <taxon>Pezizomycotina</taxon>
        <taxon>Lecanoromycetes</taxon>
        <taxon>OSLEUM clade</taxon>
        <taxon>Lecanoromycetidae</taxon>
        <taxon>Lecanorales</taxon>
        <taxon>Lecanorineae</taxon>
        <taxon>Cladoniaceae</taxon>
        <taxon>Cladonia</taxon>
    </lineage>
</organism>
<gene>
    <name evidence="1" type="ORF">JMJ35_000429</name>
</gene>
<comment type="caution">
    <text evidence="1">The sequence shown here is derived from an EMBL/GenBank/DDBJ whole genome shotgun (WGS) entry which is preliminary data.</text>
</comment>
<name>A0AA39V7X2_9LECA</name>
<evidence type="ECO:0008006" key="3">
    <source>
        <dbReference type="Google" id="ProtNLM"/>
    </source>
</evidence>
<sequence>MAPYSYRPLERRSEIRVLHLSPALEDYEPLCGTLVHVDLDSQPYYKTLSYTWGEPDFTCTIKLDVPGFLKELYNGYVSLYNDEGVRPGDHISNTTHDSYISIPKRDHPGWVAFRLFISRPWFRRVWVIQEFALPRLVTMVCGDWTMDATVPGMIMMLFNVIPISHVVADLDDPIVNELAHRGLILVQAHLRWRLRCGNKTGLATKIFDSPSATDTSIIAPTDRSLHNLVTMTSICDSSDPRDRFYGVLGLCTDLDDPGLEADYAKEVEEIELDVLKNIFKRGHGLRILESLWWSSRTTGPSPSWLRSWTKQPAYEFTCGIRARNNFRNRSTASYIQPIRLEDASNVVLIKGYVLDIVEELGMERSSDCPSETTVETVLRQIEAMIEGSLFLRNGHYPPDAWWRTVIGNKVDKGSLESAEYSTKYRNFRNILNDQVDNVETPYNDMQKLKDFDELMLSLARTDDARFCITRSGLMAMVPRYAKTGDAIITVFGDPNYQTFVVRKRANSDCHIWIGKAYIHCISGVEYRDIEEGEPCEIKIC</sequence>
<keyword evidence="2" id="KW-1185">Reference proteome</keyword>
<dbReference type="EMBL" id="JAFEKC020000001">
    <property type="protein sequence ID" value="KAK0517274.1"/>
    <property type="molecule type" value="Genomic_DNA"/>
</dbReference>
<evidence type="ECO:0000313" key="2">
    <source>
        <dbReference type="Proteomes" id="UP001166286"/>
    </source>
</evidence>
<accession>A0AA39V7X2</accession>